<dbReference type="Pfam" id="PF00072">
    <property type="entry name" value="Response_reg"/>
    <property type="match status" value="2"/>
</dbReference>
<keyword evidence="5 12" id="KW-0418">Kinase</keyword>
<dbReference type="PRINTS" id="PR00344">
    <property type="entry name" value="BCTRLSENSOR"/>
</dbReference>
<dbReference type="AlphaFoldDB" id="B4W2Z0"/>
<dbReference type="SUPFAM" id="SSF47384">
    <property type="entry name" value="Homodimeric domain of signal transducing histidine kinase"/>
    <property type="match status" value="1"/>
</dbReference>
<evidence type="ECO:0000259" key="10">
    <source>
        <dbReference type="PROSITE" id="PS50110"/>
    </source>
</evidence>
<dbReference type="PROSITE" id="PS50112">
    <property type="entry name" value="PAS"/>
    <property type="match status" value="1"/>
</dbReference>
<dbReference type="eggNOG" id="COG5002">
    <property type="taxonomic scope" value="Bacteria"/>
</dbReference>
<feature type="domain" description="PAS" evidence="11">
    <location>
        <begin position="175"/>
        <end position="233"/>
    </location>
</feature>
<reference evidence="12 13" key="1">
    <citation type="submission" date="2008-07" db="EMBL/GenBank/DDBJ databases">
        <authorList>
            <person name="Tandeau de Marsac N."/>
            <person name="Ferriera S."/>
            <person name="Johnson J."/>
            <person name="Kravitz S."/>
            <person name="Beeson K."/>
            <person name="Sutton G."/>
            <person name="Rogers Y.-H."/>
            <person name="Friedman R."/>
            <person name="Frazier M."/>
            <person name="Venter J.C."/>
        </authorList>
    </citation>
    <scope>NUCLEOTIDE SEQUENCE [LARGE SCALE GENOMIC DNA]</scope>
    <source>
        <strain evidence="12 13">PCC 7420</strain>
    </source>
</reference>
<evidence type="ECO:0000256" key="8">
    <source>
        <dbReference type="PROSITE-ProRule" id="PRU00169"/>
    </source>
</evidence>
<dbReference type="SUPFAM" id="SSF55785">
    <property type="entry name" value="PYP-like sensor domain (PAS domain)"/>
    <property type="match status" value="1"/>
</dbReference>
<comment type="catalytic activity">
    <reaction evidence="1">
        <text>ATP + protein L-histidine = ADP + protein N-phospho-L-histidine.</text>
        <dbReference type="EC" id="2.7.13.3"/>
    </reaction>
</comment>
<dbReference type="Pfam" id="PF00989">
    <property type="entry name" value="PAS"/>
    <property type="match status" value="1"/>
</dbReference>
<dbReference type="InterPro" id="IPR005467">
    <property type="entry name" value="His_kinase_dom"/>
</dbReference>
<protein>
    <recommendedName>
        <fullName evidence="7">Circadian input-output histidine kinase CikA</fullName>
        <ecNumber evidence="3">2.7.13.3</ecNumber>
    </recommendedName>
</protein>
<dbReference type="InterPro" id="IPR013767">
    <property type="entry name" value="PAS_fold"/>
</dbReference>
<dbReference type="InterPro" id="IPR011006">
    <property type="entry name" value="CheY-like_superfamily"/>
</dbReference>
<dbReference type="InterPro" id="IPR003661">
    <property type="entry name" value="HisK_dim/P_dom"/>
</dbReference>
<dbReference type="InterPro" id="IPR001789">
    <property type="entry name" value="Sig_transdc_resp-reg_receiver"/>
</dbReference>
<keyword evidence="5 12" id="KW-0808">Transferase</keyword>
<keyword evidence="4 8" id="KW-0597">Phosphoprotein</keyword>
<dbReference type="eggNOG" id="COG0784">
    <property type="taxonomic scope" value="Bacteria"/>
</dbReference>
<dbReference type="HOGENOM" id="CLU_000445_114_15_3"/>
<evidence type="ECO:0000313" key="12">
    <source>
        <dbReference type="EMBL" id="EDX71511.1"/>
    </source>
</evidence>
<evidence type="ECO:0000256" key="2">
    <source>
        <dbReference type="ARBA" id="ARBA00006402"/>
    </source>
</evidence>
<feature type="domain" description="Histidine kinase" evidence="9">
    <location>
        <begin position="298"/>
        <end position="516"/>
    </location>
</feature>
<dbReference type="Gene3D" id="3.30.565.10">
    <property type="entry name" value="Histidine kinase-like ATPase, C-terminal domain"/>
    <property type="match status" value="1"/>
</dbReference>
<dbReference type="PROSITE" id="PS50109">
    <property type="entry name" value="HIS_KIN"/>
    <property type="match status" value="1"/>
</dbReference>
<evidence type="ECO:0000256" key="1">
    <source>
        <dbReference type="ARBA" id="ARBA00000085"/>
    </source>
</evidence>
<feature type="modified residue" description="4-aspartylphosphate" evidence="8">
    <location>
        <position position="56"/>
    </location>
</feature>
<keyword evidence="13" id="KW-1185">Reference proteome</keyword>
<feature type="domain" description="Response regulatory" evidence="10">
    <location>
        <begin position="6"/>
        <end position="121"/>
    </location>
</feature>
<dbReference type="GO" id="GO:0000155">
    <property type="term" value="F:phosphorelay sensor kinase activity"/>
    <property type="evidence" value="ECO:0007669"/>
    <property type="project" value="InterPro"/>
</dbReference>
<dbReference type="PANTHER" id="PTHR43547">
    <property type="entry name" value="TWO-COMPONENT HISTIDINE KINASE"/>
    <property type="match status" value="1"/>
</dbReference>
<dbReference type="SMART" id="SM00091">
    <property type="entry name" value="PAS"/>
    <property type="match status" value="1"/>
</dbReference>
<dbReference type="CDD" id="cd16922">
    <property type="entry name" value="HATPase_EvgS-ArcB-TorS-like"/>
    <property type="match status" value="1"/>
</dbReference>
<comment type="similarity">
    <text evidence="2">In the N-terminal section; belongs to the phytochrome family.</text>
</comment>
<dbReference type="CDD" id="cd00130">
    <property type="entry name" value="PAS"/>
    <property type="match status" value="1"/>
</dbReference>
<evidence type="ECO:0000259" key="11">
    <source>
        <dbReference type="PROSITE" id="PS50112"/>
    </source>
</evidence>
<keyword evidence="6" id="KW-0902">Two-component regulatory system</keyword>
<dbReference type="OrthoDB" id="9790669at2"/>
<dbReference type="InterPro" id="IPR000014">
    <property type="entry name" value="PAS"/>
</dbReference>
<evidence type="ECO:0000259" key="9">
    <source>
        <dbReference type="PROSITE" id="PS50109"/>
    </source>
</evidence>
<dbReference type="Gene3D" id="3.30.450.20">
    <property type="entry name" value="PAS domain"/>
    <property type="match status" value="2"/>
</dbReference>
<dbReference type="Proteomes" id="UP000003835">
    <property type="component" value="Unassembled WGS sequence"/>
</dbReference>
<evidence type="ECO:0000256" key="5">
    <source>
        <dbReference type="ARBA" id="ARBA00022777"/>
    </source>
</evidence>
<dbReference type="SMART" id="SM00388">
    <property type="entry name" value="HisKA"/>
    <property type="match status" value="1"/>
</dbReference>
<dbReference type="GO" id="GO:0006355">
    <property type="term" value="P:regulation of DNA-templated transcription"/>
    <property type="evidence" value="ECO:0007669"/>
    <property type="project" value="InterPro"/>
</dbReference>
<dbReference type="EC" id="2.7.13.3" evidence="3"/>
<feature type="modified residue" description="4-aspartylphosphate" evidence="8">
    <location>
        <position position="587"/>
    </location>
</feature>
<dbReference type="SUPFAM" id="SSF52172">
    <property type="entry name" value="CheY-like"/>
    <property type="match status" value="2"/>
</dbReference>
<dbReference type="SMART" id="SM00387">
    <property type="entry name" value="HATPase_c"/>
    <property type="match status" value="1"/>
</dbReference>
<dbReference type="InterPro" id="IPR004358">
    <property type="entry name" value="Sig_transdc_His_kin-like_C"/>
</dbReference>
<dbReference type="CDD" id="cd17580">
    <property type="entry name" value="REC_2_DhkD-like"/>
    <property type="match status" value="1"/>
</dbReference>
<accession>B4W2Z0</accession>
<evidence type="ECO:0000256" key="6">
    <source>
        <dbReference type="ARBA" id="ARBA00023012"/>
    </source>
</evidence>
<dbReference type="Gene3D" id="3.40.50.2300">
    <property type="match status" value="2"/>
</dbReference>
<dbReference type="EMBL" id="DS989872">
    <property type="protein sequence ID" value="EDX71511.1"/>
    <property type="molecule type" value="Genomic_DNA"/>
</dbReference>
<dbReference type="SUPFAM" id="SSF55874">
    <property type="entry name" value="ATPase domain of HSP90 chaperone/DNA topoisomerase II/histidine kinase"/>
    <property type="match status" value="1"/>
</dbReference>
<dbReference type="PANTHER" id="PTHR43547:SF2">
    <property type="entry name" value="HYBRID SIGNAL TRANSDUCTION HISTIDINE KINASE C"/>
    <property type="match status" value="1"/>
</dbReference>
<dbReference type="InterPro" id="IPR035965">
    <property type="entry name" value="PAS-like_dom_sf"/>
</dbReference>
<evidence type="ECO:0000256" key="7">
    <source>
        <dbReference type="ARBA" id="ARBA00074306"/>
    </source>
</evidence>
<name>B4W2Z0_9CYAN</name>
<feature type="domain" description="Response regulatory" evidence="10">
    <location>
        <begin position="538"/>
        <end position="656"/>
    </location>
</feature>
<gene>
    <name evidence="12" type="ORF">MC7420_77</name>
</gene>
<organism evidence="12 13">
    <name type="scientific">Coleofasciculus chthonoplastes PCC 7420</name>
    <dbReference type="NCBI Taxonomy" id="118168"/>
    <lineage>
        <taxon>Bacteria</taxon>
        <taxon>Bacillati</taxon>
        <taxon>Cyanobacteriota</taxon>
        <taxon>Cyanophyceae</taxon>
        <taxon>Coleofasciculales</taxon>
        <taxon>Coleofasciculaceae</taxon>
        <taxon>Coleofasciculus</taxon>
    </lineage>
</organism>
<dbReference type="NCBIfam" id="TIGR00229">
    <property type="entry name" value="sensory_box"/>
    <property type="match status" value="1"/>
</dbReference>
<evidence type="ECO:0000313" key="13">
    <source>
        <dbReference type="Proteomes" id="UP000003835"/>
    </source>
</evidence>
<dbReference type="CDD" id="cd00082">
    <property type="entry name" value="HisKA"/>
    <property type="match status" value="1"/>
</dbReference>
<dbReference type="CDD" id="cd00156">
    <property type="entry name" value="REC"/>
    <property type="match status" value="1"/>
</dbReference>
<dbReference type="InterPro" id="IPR036097">
    <property type="entry name" value="HisK_dim/P_sf"/>
</dbReference>
<dbReference type="Pfam" id="PF02518">
    <property type="entry name" value="HATPase_c"/>
    <property type="match status" value="1"/>
</dbReference>
<evidence type="ECO:0000256" key="4">
    <source>
        <dbReference type="ARBA" id="ARBA00022553"/>
    </source>
</evidence>
<dbReference type="FunFam" id="3.30.565.10:FF:000010">
    <property type="entry name" value="Sensor histidine kinase RcsC"/>
    <property type="match status" value="1"/>
</dbReference>
<dbReference type="RefSeq" id="WP_006105674.1">
    <property type="nucleotide sequence ID" value="NZ_DS989872.1"/>
</dbReference>
<dbReference type="STRING" id="118168.MC7420_77"/>
<dbReference type="PROSITE" id="PS50110">
    <property type="entry name" value="RESPONSE_REGULATORY"/>
    <property type="match status" value="2"/>
</dbReference>
<evidence type="ECO:0000256" key="3">
    <source>
        <dbReference type="ARBA" id="ARBA00012438"/>
    </source>
</evidence>
<proteinExistence type="inferred from homology"/>
<dbReference type="SMART" id="SM00448">
    <property type="entry name" value="REC"/>
    <property type="match status" value="2"/>
</dbReference>
<dbReference type="Pfam" id="PF00512">
    <property type="entry name" value="HisKA"/>
    <property type="match status" value="1"/>
</dbReference>
<sequence length="657" mass="71947">MTNDLNLLILQDSALATEPILSLLSEAGLTVTWQRVSTKAEYLAHLNPTINLLLIDYPLSEFDGIEAISYLPEQNLNIPVIIISHSKLVSIAVDYMKAGATGYLLHEQVAQLPQVIKQALAAKASEPKIKAQNTVNSTDLKQQLQAQTAQVAKLSEKSQQDNLEKEQIKAALAKSETQFQVLISKNPDGIVVIDSGGIVRFINPAALSLFSRQEDELLGQVLGFPVVGEDNTEVDVRTGTGANRVAQMRVVEIEWQGKKGYLVSLRDITEQKQVEEERIQLLEKAEAANRIKDEFLAIVSHELRTPLNPILGWSKLLRTRKLNQDKVDQALETIERNASLQAQLIDDLLDVSRILRGKLNLQTLRVDLVRVIQAAIETMRLAAAAKSIEIDTQLDSTVGFVSGDPNRLQQVVWNLLSNAVKFTPKGGRITVRLQEIDSQAQIQVSDTGQGISPDFFPYIFDYFRQENSTTTRSVGGLGLGLAIVRHLIELHGGRIEAESEGIGQGATFTVTLPLMPDSPINTQKSSPNDEGLDLSEVTVLLVEDEVDTLDLLTIILESYGARVEGVTSAHEALAVFSQGQPDVLISDIGMPGMDGYEFIRQVRELPPNRGGLVPAIALTAYAGETDHERALSAGFNRHLSKPIEPDQIVDAIANLVG</sequence>
<dbReference type="Gene3D" id="1.10.287.130">
    <property type="match status" value="1"/>
</dbReference>
<dbReference type="InterPro" id="IPR003594">
    <property type="entry name" value="HATPase_dom"/>
</dbReference>
<dbReference type="InterPro" id="IPR036890">
    <property type="entry name" value="HATPase_C_sf"/>
</dbReference>